<name>A8XB93_CAEBR</name>
<dbReference type="GO" id="GO:0047617">
    <property type="term" value="F:fatty acyl-CoA hydrolase activity"/>
    <property type="evidence" value="ECO:0000318"/>
    <property type="project" value="GO_Central"/>
</dbReference>
<comment type="similarity">
    <text evidence="1">Belongs to the C/M/P thioester hydrolase family.</text>
</comment>
<dbReference type="InParanoid" id="A8XB93"/>
<dbReference type="Gene3D" id="2.60.40.2240">
    <property type="entry name" value="Acyl-CoA thioester hydrolase/BAAT N-terminal domain"/>
    <property type="match status" value="1"/>
</dbReference>
<dbReference type="KEGG" id="cbr:CBG_10454"/>
<dbReference type="HOGENOM" id="CLU_029849_4_0_1"/>
<accession>A8XB93</accession>
<dbReference type="Pfam" id="PF08840">
    <property type="entry name" value="BAAT_C"/>
    <property type="match status" value="1"/>
</dbReference>
<dbReference type="InterPro" id="IPR006862">
    <property type="entry name" value="Thio_Ohase/aa_AcTrfase"/>
</dbReference>
<evidence type="ECO:0000259" key="4">
    <source>
        <dbReference type="Pfam" id="PF08840"/>
    </source>
</evidence>
<gene>
    <name evidence="5 7" type="ORF">CBG10454</name>
    <name evidence="5" type="ORF">CBG_10454</name>
</gene>
<evidence type="ECO:0000256" key="1">
    <source>
        <dbReference type="ARBA" id="ARBA00006538"/>
    </source>
</evidence>
<dbReference type="EMBL" id="HE600935">
    <property type="protein sequence ID" value="CAP29873.1"/>
    <property type="molecule type" value="Genomic_DNA"/>
</dbReference>
<dbReference type="GO" id="GO:0006637">
    <property type="term" value="P:acyl-CoA metabolic process"/>
    <property type="evidence" value="ECO:0000318"/>
    <property type="project" value="GO_Central"/>
</dbReference>
<keyword evidence="6" id="KW-1185">Reference proteome</keyword>
<dbReference type="WormBase" id="CBG10454">
    <property type="protein sequence ID" value="CBP08555"/>
    <property type="gene ID" value="WBGene00031841"/>
</dbReference>
<dbReference type="GeneID" id="8577791"/>
<evidence type="ECO:0000313" key="6">
    <source>
        <dbReference type="Proteomes" id="UP000008549"/>
    </source>
</evidence>
<organism evidence="5 6">
    <name type="scientific">Caenorhabditis briggsae</name>
    <dbReference type="NCBI Taxonomy" id="6238"/>
    <lineage>
        <taxon>Eukaryota</taxon>
        <taxon>Metazoa</taxon>
        <taxon>Ecdysozoa</taxon>
        <taxon>Nematoda</taxon>
        <taxon>Chromadorea</taxon>
        <taxon>Rhabditida</taxon>
        <taxon>Rhabditina</taxon>
        <taxon>Rhabditomorpha</taxon>
        <taxon>Rhabditoidea</taxon>
        <taxon>Rhabditidae</taxon>
        <taxon>Peloderinae</taxon>
        <taxon>Caenorhabditis</taxon>
    </lineage>
</organism>
<evidence type="ECO:0000313" key="5">
    <source>
        <dbReference type="EMBL" id="CAP29873.1"/>
    </source>
</evidence>
<feature type="domain" description="BAAT/Acyl-CoA thioester hydrolase C-terminal" evidence="4">
    <location>
        <begin position="196"/>
        <end position="408"/>
    </location>
</feature>
<dbReference type="PANTHER" id="PTHR10824:SF8">
    <property type="entry name" value="BAAT_C DOMAIN-CONTAINING PROTEIN"/>
    <property type="match status" value="1"/>
</dbReference>
<dbReference type="InterPro" id="IPR016662">
    <property type="entry name" value="Acyl-CoA_thioEstase_long-chain"/>
</dbReference>
<dbReference type="SUPFAM" id="SSF53474">
    <property type="entry name" value="alpha/beta-Hydrolases"/>
    <property type="match status" value="1"/>
</dbReference>
<dbReference type="PANTHER" id="PTHR10824">
    <property type="entry name" value="ACYL-COENZYME A THIOESTERASE-RELATED"/>
    <property type="match status" value="1"/>
</dbReference>
<dbReference type="FunFam" id="2.60.40.2240:FF:000003">
    <property type="entry name" value="Protein CBG04103"/>
    <property type="match status" value="1"/>
</dbReference>
<feature type="active site" description="Charge relay system" evidence="2">
    <location>
        <position position="321"/>
    </location>
</feature>
<dbReference type="GO" id="GO:0006631">
    <property type="term" value="P:fatty acid metabolic process"/>
    <property type="evidence" value="ECO:0000318"/>
    <property type="project" value="GO_Central"/>
</dbReference>
<evidence type="ECO:0000313" key="7">
    <source>
        <dbReference type="WormBase" id="CBG10454"/>
    </source>
</evidence>
<reference evidence="5 6" key="1">
    <citation type="journal article" date="2003" name="PLoS Biol.">
        <title>The genome sequence of Caenorhabditis briggsae: a platform for comparative genomics.</title>
        <authorList>
            <person name="Stein L.D."/>
            <person name="Bao Z."/>
            <person name="Blasiar D."/>
            <person name="Blumenthal T."/>
            <person name="Brent M.R."/>
            <person name="Chen N."/>
            <person name="Chinwalla A."/>
            <person name="Clarke L."/>
            <person name="Clee C."/>
            <person name="Coghlan A."/>
            <person name="Coulson A."/>
            <person name="D'Eustachio P."/>
            <person name="Fitch D.H."/>
            <person name="Fulton L.A."/>
            <person name="Fulton R.E."/>
            <person name="Griffiths-Jones S."/>
            <person name="Harris T.W."/>
            <person name="Hillier L.W."/>
            <person name="Kamath R."/>
            <person name="Kuwabara P.E."/>
            <person name="Mardis E.R."/>
            <person name="Marra M.A."/>
            <person name="Miner T.L."/>
            <person name="Minx P."/>
            <person name="Mullikin J.C."/>
            <person name="Plumb R.W."/>
            <person name="Rogers J."/>
            <person name="Schein J.E."/>
            <person name="Sohrmann M."/>
            <person name="Spieth J."/>
            <person name="Stajich J.E."/>
            <person name="Wei C."/>
            <person name="Willey D."/>
            <person name="Wilson R.K."/>
            <person name="Durbin R."/>
            <person name="Waterston R.H."/>
        </authorList>
    </citation>
    <scope>NUCLEOTIDE SEQUENCE [LARGE SCALE GENOMIC DNA]</scope>
    <source>
        <strain evidence="5 6">AF16</strain>
    </source>
</reference>
<dbReference type="Pfam" id="PF04775">
    <property type="entry name" value="Bile_Hydr_Trans"/>
    <property type="match status" value="1"/>
</dbReference>
<feature type="active site" description="Charge relay system" evidence="2">
    <location>
        <position position="224"/>
    </location>
</feature>
<dbReference type="eggNOG" id="ENOG502QQ8Z">
    <property type="taxonomic scope" value="Eukaryota"/>
</dbReference>
<reference evidence="5 6" key="2">
    <citation type="journal article" date="2011" name="PLoS Genet.">
        <title>Caenorhabditis briggsae recombinant inbred line genotypes reveal inter-strain incompatibility and the evolution of recombination.</title>
        <authorList>
            <person name="Ross J.A."/>
            <person name="Koboldt D.C."/>
            <person name="Staisch J.E."/>
            <person name="Chamberlin H.M."/>
            <person name="Gupta B.P."/>
            <person name="Miller R.D."/>
            <person name="Baird S.E."/>
            <person name="Haag E.S."/>
        </authorList>
    </citation>
    <scope>NUCLEOTIDE SEQUENCE [LARGE SCALE GENOMIC DNA]</scope>
    <source>
        <strain evidence="5 6">AF16</strain>
    </source>
</reference>
<protein>
    <submittedName>
        <fullName evidence="5">Protein CBG10454</fullName>
    </submittedName>
</protein>
<dbReference type="RefSeq" id="XP_002635797.1">
    <property type="nucleotide sequence ID" value="XM_002635751.1"/>
</dbReference>
<dbReference type="Gene3D" id="3.40.50.1820">
    <property type="entry name" value="alpha/beta hydrolase"/>
    <property type="match status" value="1"/>
</dbReference>
<dbReference type="InterPro" id="IPR042490">
    <property type="entry name" value="Thio_Ohase/BAAT_N"/>
</dbReference>
<dbReference type="InterPro" id="IPR014940">
    <property type="entry name" value="BAAT_C"/>
</dbReference>
<evidence type="ECO:0000259" key="3">
    <source>
        <dbReference type="Pfam" id="PF04775"/>
    </source>
</evidence>
<dbReference type="PIRSF" id="PIRSF016521">
    <property type="entry name" value="Acyl-CoA_hydro"/>
    <property type="match status" value="1"/>
</dbReference>
<dbReference type="OMA" id="RPFLWGG"/>
<dbReference type="Proteomes" id="UP000008549">
    <property type="component" value="Unassembled WGS sequence"/>
</dbReference>
<dbReference type="CTD" id="8577791"/>
<dbReference type="InterPro" id="IPR029058">
    <property type="entry name" value="AB_hydrolase_fold"/>
</dbReference>
<feature type="active site" description="Charge relay system" evidence="2">
    <location>
        <position position="357"/>
    </location>
</feature>
<dbReference type="FunFam" id="3.40.50.1820:FF:000024">
    <property type="entry name" value="acyl-coenzyme A thioesterase 4"/>
    <property type="match status" value="1"/>
</dbReference>
<proteinExistence type="inferred from homology"/>
<dbReference type="AlphaFoldDB" id="A8XB93"/>
<dbReference type="STRING" id="6238.A8XB93"/>
<sequence>MIHVDKVDSLLTEKVKISASGLTPFLNYKFELRLHSSNGILRSYCILKSDDHGKIDLTSAKPIRGTYLEPDPMGLFMTVERTDDVSYGDMIKNFEGEPFFYSLRLLSESEELLDEVNLKKRWHHPLVAEIEVKQGGIWGVIYKPPGPGPFPCIIDTPVLSGRLCKTHAPLFASEGFLSFCFPMFDEPGLPKTLEDVNIEYLSKHIKYVQSLPYCSDKIGLYGISFAGTIAHHLATKHPELKAVATTNGPGAFYREKGYIRENGRPIECETLDSSLTVTENGVVKQKAIFSDLIGRLRPATSIKWKKISTNIPFRVLSSIDDWLVDGVTNGTYIRDNLLKTGHKVEQTIQIEFVNSGHVMVIPYIPHHYFGYNKFLNVNLAFGGDTCTHGKVQETAWEKHIHFFKNHLGATKKLPDYERETRISIPGIAGSKL</sequence>
<feature type="domain" description="Acyl-CoA thioester hydrolase/bile acid-CoA amino acid N-acetyltransferase" evidence="3">
    <location>
        <begin position="13"/>
        <end position="134"/>
    </location>
</feature>
<evidence type="ECO:0000256" key="2">
    <source>
        <dbReference type="PIRSR" id="PIRSR016521-1"/>
    </source>
</evidence>